<gene>
    <name evidence="2" type="ORF">PanWU01x14_303140</name>
</gene>
<proteinExistence type="predicted"/>
<sequence length="158" mass="17903">MTTNRTSWPVLQPVIDTIGMEYMVTNRKNLTRFAFFEILQTDDTLITTPSTRTRPSFMAAITYQWRQPIQGPQPRSSPFVDVSNKPLQHANHLYDVVLHQGPVKRGLMRHVGVVHPCSVHHVLCSVWPHVEKPRKDAEENLVEKSDAEGDGEAESYGG</sequence>
<dbReference type="Proteomes" id="UP000237105">
    <property type="component" value="Unassembled WGS sequence"/>
</dbReference>
<protein>
    <submittedName>
        <fullName evidence="2">Uncharacterized protein</fullName>
    </submittedName>
</protein>
<keyword evidence="3" id="KW-1185">Reference proteome</keyword>
<feature type="compositionally biased region" description="Acidic residues" evidence="1">
    <location>
        <begin position="148"/>
        <end position="158"/>
    </location>
</feature>
<evidence type="ECO:0000313" key="2">
    <source>
        <dbReference type="EMBL" id="PON39674.1"/>
    </source>
</evidence>
<feature type="region of interest" description="Disordered" evidence="1">
    <location>
        <begin position="134"/>
        <end position="158"/>
    </location>
</feature>
<name>A0A2P5AT03_PARAD</name>
<evidence type="ECO:0000313" key="3">
    <source>
        <dbReference type="Proteomes" id="UP000237105"/>
    </source>
</evidence>
<evidence type="ECO:0000256" key="1">
    <source>
        <dbReference type="SAM" id="MobiDB-lite"/>
    </source>
</evidence>
<comment type="caution">
    <text evidence="2">The sequence shown here is derived from an EMBL/GenBank/DDBJ whole genome shotgun (WGS) entry which is preliminary data.</text>
</comment>
<feature type="compositionally biased region" description="Basic and acidic residues" evidence="1">
    <location>
        <begin position="134"/>
        <end position="147"/>
    </location>
</feature>
<reference evidence="3" key="1">
    <citation type="submission" date="2016-06" db="EMBL/GenBank/DDBJ databases">
        <title>Parallel loss of symbiosis genes in relatives of nitrogen-fixing non-legume Parasponia.</title>
        <authorList>
            <person name="Van Velzen R."/>
            <person name="Holmer R."/>
            <person name="Bu F."/>
            <person name="Rutten L."/>
            <person name="Van Zeijl A."/>
            <person name="Liu W."/>
            <person name="Santuari L."/>
            <person name="Cao Q."/>
            <person name="Sharma T."/>
            <person name="Shen D."/>
            <person name="Roswanjaya Y."/>
            <person name="Wardhani T."/>
            <person name="Kalhor M.S."/>
            <person name="Jansen J."/>
            <person name="Van den Hoogen J."/>
            <person name="Gungor B."/>
            <person name="Hartog M."/>
            <person name="Hontelez J."/>
            <person name="Verver J."/>
            <person name="Yang W.-C."/>
            <person name="Schijlen E."/>
            <person name="Repin R."/>
            <person name="Schilthuizen M."/>
            <person name="Schranz E."/>
            <person name="Heidstra R."/>
            <person name="Miyata K."/>
            <person name="Fedorova E."/>
            <person name="Kohlen W."/>
            <person name="Bisseling T."/>
            <person name="Smit S."/>
            <person name="Geurts R."/>
        </authorList>
    </citation>
    <scope>NUCLEOTIDE SEQUENCE [LARGE SCALE GENOMIC DNA]</scope>
    <source>
        <strain evidence="3">cv. WU1-14</strain>
    </source>
</reference>
<dbReference type="EMBL" id="JXTB01000458">
    <property type="protein sequence ID" value="PON39674.1"/>
    <property type="molecule type" value="Genomic_DNA"/>
</dbReference>
<accession>A0A2P5AT03</accession>
<organism evidence="2 3">
    <name type="scientific">Parasponia andersonii</name>
    <name type="common">Sponia andersonii</name>
    <dbReference type="NCBI Taxonomy" id="3476"/>
    <lineage>
        <taxon>Eukaryota</taxon>
        <taxon>Viridiplantae</taxon>
        <taxon>Streptophyta</taxon>
        <taxon>Embryophyta</taxon>
        <taxon>Tracheophyta</taxon>
        <taxon>Spermatophyta</taxon>
        <taxon>Magnoliopsida</taxon>
        <taxon>eudicotyledons</taxon>
        <taxon>Gunneridae</taxon>
        <taxon>Pentapetalae</taxon>
        <taxon>rosids</taxon>
        <taxon>fabids</taxon>
        <taxon>Rosales</taxon>
        <taxon>Cannabaceae</taxon>
        <taxon>Parasponia</taxon>
    </lineage>
</organism>
<dbReference type="AlphaFoldDB" id="A0A2P5AT03"/>